<proteinExistence type="predicted"/>
<organism evidence="3">
    <name type="scientific">uncultured Anaerotruncus sp</name>
    <dbReference type="NCBI Taxonomy" id="905011"/>
    <lineage>
        <taxon>Bacteria</taxon>
        <taxon>Bacillati</taxon>
        <taxon>Bacillota</taxon>
        <taxon>Clostridia</taxon>
        <taxon>Eubacteriales</taxon>
        <taxon>Oscillospiraceae</taxon>
        <taxon>Anaerotruncus</taxon>
        <taxon>environmental samples</taxon>
    </lineage>
</organism>
<feature type="coiled-coil region" evidence="1">
    <location>
        <begin position="88"/>
        <end position="129"/>
    </location>
</feature>
<gene>
    <name evidence="3" type="ORF">SAMEA3545359_02679</name>
</gene>
<sequence length="288" mass="32296">MDGQFRSAVMGFHKKDVIAYLEKLNDQNDAMKAQLLERIDALDGEKQQLVEENAVIHDRLTSLDDMLTQQKQKTKELGDKVILLSSQVNQQRDKLGQQDRDLQQVQGERDELTAMVHQYEDKLKDYEEKEFEISTALVDAKIMAGNLVRQGRQQAEQQRRQILAGIEVLGGEMLSFQQELGQISQTVSDTASELQRRLDAMGDTIQLYRDRLQQLDAATAPLPESAPAPAAAPAPSQPSAAPQPNRENVRPAAPYGGQVRHNRMYTSVKKQPPASGLLRSIGRMLQKK</sequence>
<evidence type="ECO:0000313" key="3">
    <source>
        <dbReference type="EMBL" id="SCJ89824.1"/>
    </source>
</evidence>
<keyword evidence="1" id="KW-0175">Coiled coil</keyword>
<dbReference type="AlphaFoldDB" id="A0A1C6K659"/>
<protein>
    <submittedName>
        <fullName evidence="3">Chromosome segregation protein SMC</fullName>
    </submittedName>
</protein>
<name>A0A1C6K659_9FIRM</name>
<evidence type="ECO:0000256" key="2">
    <source>
        <dbReference type="SAM" id="MobiDB-lite"/>
    </source>
</evidence>
<feature type="compositionally biased region" description="Pro residues" evidence="2">
    <location>
        <begin position="224"/>
        <end position="236"/>
    </location>
</feature>
<accession>A0A1C6K659</accession>
<feature type="region of interest" description="Disordered" evidence="2">
    <location>
        <begin position="222"/>
        <end position="288"/>
    </location>
</feature>
<dbReference type="EMBL" id="FMHG01000003">
    <property type="protein sequence ID" value="SCJ89824.1"/>
    <property type="molecule type" value="Genomic_DNA"/>
</dbReference>
<evidence type="ECO:0000256" key="1">
    <source>
        <dbReference type="SAM" id="Coils"/>
    </source>
</evidence>
<reference evidence="3" key="1">
    <citation type="submission" date="2015-09" db="EMBL/GenBank/DDBJ databases">
        <authorList>
            <consortium name="Pathogen Informatics"/>
        </authorList>
    </citation>
    <scope>NUCLEOTIDE SEQUENCE</scope>
    <source>
        <strain evidence="3">2789STDY5834896</strain>
    </source>
</reference>